<proteinExistence type="predicted"/>
<dbReference type="AlphaFoldDB" id="A0A382IDL1"/>
<accession>A0A382IDL1</accession>
<evidence type="ECO:0000313" key="2">
    <source>
        <dbReference type="EMBL" id="SVB97317.1"/>
    </source>
</evidence>
<reference evidence="2" key="1">
    <citation type="submission" date="2018-05" db="EMBL/GenBank/DDBJ databases">
        <authorList>
            <person name="Lanie J.A."/>
            <person name="Ng W.-L."/>
            <person name="Kazmierczak K.M."/>
            <person name="Andrzejewski T.M."/>
            <person name="Davidsen T.M."/>
            <person name="Wayne K.J."/>
            <person name="Tettelin H."/>
            <person name="Glass J.I."/>
            <person name="Rusch D."/>
            <person name="Podicherti R."/>
            <person name="Tsui H.-C.T."/>
            <person name="Winkler M.E."/>
        </authorList>
    </citation>
    <scope>NUCLEOTIDE SEQUENCE</scope>
</reference>
<name>A0A382IDL1_9ZZZZ</name>
<protein>
    <recommendedName>
        <fullName evidence="3">EF-hand domain-containing protein</fullName>
    </recommendedName>
</protein>
<feature type="region of interest" description="Disordered" evidence="1">
    <location>
        <begin position="27"/>
        <end position="46"/>
    </location>
</feature>
<dbReference type="EMBL" id="UINC01066519">
    <property type="protein sequence ID" value="SVB97317.1"/>
    <property type="molecule type" value="Genomic_DNA"/>
</dbReference>
<gene>
    <name evidence="2" type="ORF">METZ01_LOCUS250171</name>
</gene>
<evidence type="ECO:0008006" key="3">
    <source>
        <dbReference type="Google" id="ProtNLM"/>
    </source>
</evidence>
<sequence>MSKAYLLMICLLLAPFTGCIEDSALEPAEKVDETDNTEEKTEERPTDQWTFYRDFDECDPDDNSLVTYNEFVDCLNTDLVNDGESMVNASSERASCFSYYYTRPLITLIATLILT</sequence>
<evidence type="ECO:0000256" key="1">
    <source>
        <dbReference type="SAM" id="MobiDB-lite"/>
    </source>
</evidence>
<organism evidence="2">
    <name type="scientific">marine metagenome</name>
    <dbReference type="NCBI Taxonomy" id="408172"/>
    <lineage>
        <taxon>unclassified sequences</taxon>
        <taxon>metagenomes</taxon>
        <taxon>ecological metagenomes</taxon>
    </lineage>
</organism>